<evidence type="ECO:0000313" key="1">
    <source>
        <dbReference type="EMBL" id="MBC3921230.1"/>
    </source>
</evidence>
<evidence type="ECO:0000313" key="2">
    <source>
        <dbReference type="Proteomes" id="UP000650424"/>
    </source>
</evidence>
<reference evidence="1 2" key="1">
    <citation type="submission" date="2020-08" db="EMBL/GenBank/DDBJ databases">
        <title>Novel species isolated from subtropical streams in China.</title>
        <authorList>
            <person name="Lu H."/>
        </authorList>
    </citation>
    <scope>NUCLEOTIDE SEQUENCE [LARGE SCALE GENOMIC DNA]</scope>
    <source>
        <strain evidence="1 2">CY18W</strain>
    </source>
</reference>
<feature type="non-terminal residue" evidence="1">
    <location>
        <position position="1"/>
    </location>
</feature>
<comment type="caution">
    <text evidence="1">The sequence shown here is derived from an EMBL/GenBank/DDBJ whole genome shotgun (WGS) entry which is preliminary data.</text>
</comment>
<protein>
    <submittedName>
        <fullName evidence="1">LacI family transcriptional regulator</fullName>
    </submittedName>
</protein>
<feature type="non-terminal residue" evidence="1">
    <location>
        <position position="82"/>
    </location>
</feature>
<dbReference type="Proteomes" id="UP000650424">
    <property type="component" value="Unassembled WGS sequence"/>
</dbReference>
<proteinExistence type="predicted"/>
<dbReference type="Gene3D" id="3.40.50.2300">
    <property type="match status" value="2"/>
</dbReference>
<keyword evidence="2" id="KW-1185">Reference proteome</keyword>
<organism evidence="1 2">
    <name type="scientific">Undibacterium hunanense</name>
    <dbReference type="NCBI Taxonomy" id="2762292"/>
    <lineage>
        <taxon>Bacteria</taxon>
        <taxon>Pseudomonadati</taxon>
        <taxon>Pseudomonadota</taxon>
        <taxon>Betaproteobacteria</taxon>
        <taxon>Burkholderiales</taxon>
        <taxon>Oxalobacteraceae</taxon>
        <taxon>Undibacterium</taxon>
    </lineage>
</organism>
<dbReference type="InterPro" id="IPR028082">
    <property type="entry name" value="Peripla_BP_I"/>
</dbReference>
<sequence>AHGRTQTDKPYAWFDYDNANGIRLAVQHLLALGHQRISLISAGLDIDTRYLIQDALDRRSGHLAVQQLLNCTPRPSAIIVDN</sequence>
<dbReference type="EMBL" id="JACOGF010000098">
    <property type="protein sequence ID" value="MBC3921230.1"/>
    <property type="molecule type" value="Genomic_DNA"/>
</dbReference>
<dbReference type="SUPFAM" id="SSF53822">
    <property type="entry name" value="Periplasmic binding protein-like I"/>
    <property type="match status" value="1"/>
</dbReference>
<accession>A0ABR6ZZD9</accession>
<gene>
    <name evidence="1" type="ORF">H8L32_27475</name>
</gene>
<name>A0ABR6ZZD9_9BURK</name>